<evidence type="ECO:0000313" key="2">
    <source>
        <dbReference type="Proteomes" id="UP000237718"/>
    </source>
</evidence>
<dbReference type="Proteomes" id="UP000237718">
    <property type="component" value="Unassembled WGS sequence"/>
</dbReference>
<sequence>MNFIYQTSLFDDGETTAPMIWSIIHNSANTQFNPQGSDPRITNGDALDAFDMKAMKKLVNFDAQKWQVFCENVGMTVYGAVALSWCKGAQIENVWSSWRASAFPLKPTPEFERPARFINPSLLPNTNSLAEIAEAGNNKSLPICAMIAALKGPLNFDLPYELLRTSPPQIASFLRSRMLRSDIRQLNDSSLIEIWSQTIKDTEYDVAEEEGSK</sequence>
<dbReference type="RefSeq" id="WP_106162347.1">
    <property type="nucleotide sequence ID" value="NZ_JBLWXK010000003.1"/>
</dbReference>
<dbReference type="EMBL" id="PVUF01000002">
    <property type="protein sequence ID" value="PRZ49263.1"/>
    <property type="molecule type" value="Genomic_DNA"/>
</dbReference>
<dbReference type="AlphaFoldDB" id="A0A2T1AL23"/>
<dbReference type="OrthoDB" id="8453957at2"/>
<name>A0A2T1AL23_TRISK</name>
<comment type="caution">
    <text evidence="1">The sequence shown here is derived from an EMBL/GenBank/DDBJ whole genome shotgun (WGS) entry which is preliminary data.</text>
</comment>
<gene>
    <name evidence="1" type="ORF">CLV89_1024</name>
</gene>
<protein>
    <submittedName>
        <fullName evidence="1">Uncharacterized protein</fullName>
    </submittedName>
</protein>
<reference evidence="1 2" key="1">
    <citation type="submission" date="2018-03" db="EMBL/GenBank/DDBJ databases">
        <title>Genomic Encyclopedia of Archaeal and Bacterial Type Strains, Phase II (KMG-II): from individual species to whole genera.</title>
        <authorList>
            <person name="Goeker M."/>
        </authorList>
    </citation>
    <scope>NUCLEOTIDE SEQUENCE [LARGE SCALE GENOMIC DNA]</scope>
    <source>
        <strain evidence="1 2">DSM 25328</strain>
    </source>
</reference>
<organism evidence="1 2">
    <name type="scientific">Tritonibacter scottomollicae</name>
    <name type="common">Epibacterium scottomollicae</name>
    <dbReference type="NCBI Taxonomy" id="483013"/>
    <lineage>
        <taxon>Bacteria</taxon>
        <taxon>Pseudomonadati</taxon>
        <taxon>Pseudomonadota</taxon>
        <taxon>Alphaproteobacteria</taxon>
        <taxon>Rhodobacterales</taxon>
        <taxon>Paracoccaceae</taxon>
        <taxon>Tritonibacter</taxon>
    </lineage>
</organism>
<evidence type="ECO:0000313" key="1">
    <source>
        <dbReference type="EMBL" id="PRZ49263.1"/>
    </source>
</evidence>
<proteinExistence type="predicted"/>
<accession>A0A2T1AL23</accession>